<organism evidence="1">
    <name type="scientific">uncultured Thermomicrobiales bacterium</name>
    <dbReference type="NCBI Taxonomy" id="1645740"/>
    <lineage>
        <taxon>Bacteria</taxon>
        <taxon>Pseudomonadati</taxon>
        <taxon>Thermomicrobiota</taxon>
        <taxon>Thermomicrobia</taxon>
        <taxon>Thermomicrobiales</taxon>
        <taxon>environmental samples</taxon>
    </lineage>
</organism>
<gene>
    <name evidence="1" type="ORF">AVDCRST_MAG49-4554</name>
</gene>
<protein>
    <submittedName>
        <fullName evidence="1">Uncharacterized protein</fullName>
    </submittedName>
</protein>
<sequence>MISVRSRSGVPVRLTDERWRHIAQRHPERADERRVVLHALSDPDLIPAGGEGSCWPSALMRTFRRWAGASG</sequence>
<proteinExistence type="predicted"/>
<name>A0A6J4VIG5_9BACT</name>
<dbReference type="AlphaFoldDB" id="A0A6J4VIG5"/>
<accession>A0A6J4VIG5</accession>
<dbReference type="EMBL" id="CADCWG010000320">
    <property type="protein sequence ID" value="CAA9578875.1"/>
    <property type="molecule type" value="Genomic_DNA"/>
</dbReference>
<reference evidence="1" key="1">
    <citation type="submission" date="2020-02" db="EMBL/GenBank/DDBJ databases">
        <authorList>
            <person name="Meier V. D."/>
        </authorList>
    </citation>
    <scope>NUCLEOTIDE SEQUENCE</scope>
    <source>
        <strain evidence="1">AVDCRST_MAG49</strain>
    </source>
</reference>
<evidence type="ECO:0000313" key="1">
    <source>
        <dbReference type="EMBL" id="CAA9578875.1"/>
    </source>
</evidence>